<proteinExistence type="predicted"/>
<protein>
    <recommendedName>
        <fullName evidence="3">Lipoprotein</fullName>
    </recommendedName>
</protein>
<gene>
    <name evidence="1" type="ORF">EV102420_09_00660</name>
</gene>
<dbReference type="AlphaFoldDB" id="A0A090V472"/>
<keyword evidence="2" id="KW-1185">Reference proteome</keyword>
<comment type="caution">
    <text evidence="1">The sequence shown here is derived from an EMBL/GenBank/DDBJ whole genome shotgun (WGS) entry which is preliminary data.</text>
</comment>
<organism evidence="1 2">
    <name type="scientific">Pseudescherichia vulneris NBRC 102420</name>
    <dbReference type="NCBI Taxonomy" id="1115515"/>
    <lineage>
        <taxon>Bacteria</taxon>
        <taxon>Pseudomonadati</taxon>
        <taxon>Pseudomonadota</taxon>
        <taxon>Gammaproteobacteria</taxon>
        <taxon>Enterobacterales</taxon>
        <taxon>Enterobacteriaceae</taxon>
        <taxon>Pseudescherichia</taxon>
    </lineage>
</organism>
<evidence type="ECO:0000313" key="1">
    <source>
        <dbReference type="EMBL" id="GAL58034.1"/>
    </source>
</evidence>
<dbReference type="RefSeq" id="WP_042390847.1">
    <property type="nucleotide sequence ID" value="NZ_BBMZ01000009.1"/>
</dbReference>
<sequence>MKTILIAVVVVGLIGCTSTSESTQQAKIAPQKQILAPQLLVKKRDSGAVVIKRDGSFTGNSCLSRVYINGKPVADLDTSQEVIVYPTPGEYVISTLPKDFCAGSMSAQSAEVDAGSTLTFRIGYATDGDFGIYPATH</sequence>
<dbReference type="EMBL" id="BBMZ01000009">
    <property type="protein sequence ID" value="GAL58034.1"/>
    <property type="molecule type" value="Genomic_DNA"/>
</dbReference>
<name>A0A090V472_PSEVU</name>
<dbReference type="PROSITE" id="PS51257">
    <property type="entry name" value="PROKAR_LIPOPROTEIN"/>
    <property type="match status" value="1"/>
</dbReference>
<accession>A0A090V472</accession>
<dbReference type="eggNOG" id="ENOG5033IIT">
    <property type="taxonomic scope" value="Bacteria"/>
</dbReference>
<evidence type="ECO:0000313" key="2">
    <source>
        <dbReference type="Proteomes" id="UP000029462"/>
    </source>
</evidence>
<dbReference type="OrthoDB" id="9154618at2"/>
<evidence type="ECO:0008006" key="3">
    <source>
        <dbReference type="Google" id="ProtNLM"/>
    </source>
</evidence>
<reference evidence="1 2" key="1">
    <citation type="submission" date="2014-09" db="EMBL/GenBank/DDBJ databases">
        <title>Whole genome shotgun sequence of Escherichia vulneris NBRC 102420.</title>
        <authorList>
            <person name="Yoshida Y."/>
            <person name="Hosoyama A."/>
            <person name="Tsuchikane K."/>
            <person name="Ohji S."/>
            <person name="Ichikawa N."/>
            <person name="Kimura A."/>
            <person name="Yamazoe A."/>
            <person name="Ezaki T."/>
            <person name="Fujita N."/>
        </authorList>
    </citation>
    <scope>NUCLEOTIDE SEQUENCE [LARGE SCALE GENOMIC DNA]</scope>
    <source>
        <strain evidence="1 2">NBRC 102420</strain>
    </source>
</reference>
<dbReference type="Proteomes" id="UP000029462">
    <property type="component" value="Unassembled WGS sequence"/>
</dbReference>